<dbReference type="EC" id="2.3.1.-" evidence="3"/>
<dbReference type="OrthoDB" id="5405911at2"/>
<dbReference type="GeneID" id="64406178"/>
<dbReference type="GO" id="GO:0016747">
    <property type="term" value="F:acyltransferase activity, transferring groups other than amino-acyl groups"/>
    <property type="evidence" value="ECO:0007669"/>
    <property type="project" value="InterPro"/>
</dbReference>
<evidence type="ECO:0000256" key="1">
    <source>
        <dbReference type="ARBA" id="ARBA00022679"/>
    </source>
</evidence>
<organism evidence="3 4">
    <name type="scientific">Arachnia propionica</name>
    <dbReference type="NCBI Taxonomy" id="1750"/>
    <lineage>
        <taxon>Bacteria</taxon>
        <taxon>Bacillati</taxon>
        <taxon>Actinomycetota</taxon>
        <taxon>Actinomycetes</taxon>
        <taxon>Propionibacteriales</taxon>
        <taxon>Propionibacteriaceae</taxon>
        <taxon>Arachnia</taxon>
    </lineage>
</organism>
<keyword evidence="4" id="KW-1185">Reference proteome</keyword>
<dbReference type="PANTHER" id="PTHR43877:SF2">
    <property type="entry name" value="AMINOALKYLPHOSPHONATE N-ACETYLTRANSFERASE-RELATED"/>
    <property type="match status" value="1"/>
</dbReference>
<evidence type="ECO:0000313" key="4">
    <source>
        <dbReference type="Proteomes" id="UP000273044"/>
    </source>
</evidence>
<dbReference type="Pfam" id="PF00583">
    <property type="entry name" value="Acetyltransf_1"/>
    <property type="match status" value="1"/>
</dbReference>
<protein>
    <submittedName>
        <fullName evidence="3">Acetyltransferase YpeA</fullName>
        <ecNumber evidence="3">2.3.1.-</ecNumber>
    </submittedName>
</protein>
<name>A0A3N4D5M4_9ACTN</name>
<dbReference type="InterPro" id="IPR016181">
    <property type="entry name" value="Acyl_CoA_acyltransferase"/>
</dbReference>
<dbReference type="InterPro" id="IPR050832">
    <property type="entry name" value="Bact_Acetyltransf"/>
</dbReference>
<evidence type="ECO:0000256" key="2">
    <source>
        <dbReference type="ARBA" id="ARBA00023315"/>
    </source>
</evidence>
<accession>A0A3N4D5M4</accession>
<keyword evidence="2 3" id="KW-0012">Acyltransferase</keyword>
<dbReference type="PANTHER" id="PTHR43877">
    <property type="entry name" value="AMINOALKYLPHOSPHONATE N-ACETYLTRANSFERASE-RELATED-RELATED"/>
    <property type="match status" value="1"/>
</dbReference>
<dbReference type="Gene3D" id="3.40.630.30">
    <property type="match status" value="1"/>
</dbReference>
<reference evidence="3 4" key="1">
    <citation type="submission" date="2018-12" db="EMBL/GenBank/DDBJ databases">
        <authorList>
            <consortium name="Pathogen Informatics"/>
        </authorList>
    </citation>
    <scope>NUCLEOTIDE SEQUENCE [LARGE SCALE GENOMIC DNA]</scope>
    <source>
        <strain evidence="3 4">NCTC12967</strain>
    </source>
</reference>
<dbReference type="CDD" id="cd04301">
    <property type="entry name" value="NAT_SF"/>
    <property type="match status" value="1"/>
</dbReference>
<dbReference type="RefSeq" id="WP_014845822.1">
    <property type="nucleotide sequence ID" value="NZ_LR134406.1"/>
</dbReference>
<dbReference type="EMBL" id="LR134406">
    <property type="protein sequence ID" value="VEH69424.1"/>
    <property type="molecule type" value="Genomic_DNA"/>
</dbReference>
<dbReference type="PROSITE" id="PS51186">
    <property type="entry name" value="GNAT"/>
    <property type="match status" value="1"/>
</dbReference>
<evidence type="ECO:0000313" key="3">
    <source>
        <dbReference type="EMBL" id="VEH69424.1"/>
    </source>
</evidence>
<dbReference type="AlphaFoldDB" id="A0A3N4D5M4"/>
<dbReference type="InterPro" id="IPR000182">
    <property type="entry name" value="GNAT_dom"/>
</dbReference>
<sequence length="152" mass="16477">MKTSARIRPAVKSDCPAILEVMFSTPMSRESSWWLNTVESLEAKLASGGGFVAEADGRIVGCVMHVVSDTDLVLRGLAVRPEFENRGIGTALVEAVETKARARDLPRVLLAVSASNLEVCDYYLRLGYVVSEEPYAHAAPGRPAPVVFTKEL</sequence>
<keyword evidence="1 3" id="KW-0808">Transferase</keyword>
<proteinExistence type="predicted"/>
<gene>
    <name evidence="3" type="primary">ypeA</name>
    <name evidence="3" type="ORF">NCTC12967_00693</name>
</gene>
<dbReference type="SUPFAM" id="SSF55729">
    <property type="entry name" value="Acyl-CoA N-acyltransferases (Nat)"/>
    <property type="match status" value="1"/>
</dbReference>
<dbReference type="Proteomes" id="UP000273044">
    <property type="component" value="Chromosome"/>
</dbReference>